<dbReference type="PANTHER" id="PTHR10953">
    <property type="entry name" value="UBIQUITIN-ACTIVATING ENZYME E1"/>
    <property type="match status" value="1"/>
</dbReference>
<dbReference type="AlphaFoldDB" id="A0AAW1LV71"/>
<dbReference type="PANTHER" id="PTHR10953:SF29">
    <property type="entry name" value="NEDD8-ACTIVATING ENZYME E1 REGULATORY SUBUNIT"/>
    <property type="match status" value="1"/>
</dbReference>
<dbReference type="InterPro" id="IPR030667">
    <property type="entry name" value="APP-BP1"/>
</dbReference>
<comment type="caution">
    <text evidence="7">The sequence shown here is derived from an EMBL/GenBank/DDBJ whole genome shotgun (WGS) entry which is preliminary data.</text>
</comment>
<dbReference type="GO" id="GO:0019781">
    <property type="term" value="F:NEDD8 activating enzyme activity"/>
    <property type="evidence" value="ECO:0007669"/>
    <property type="project" value="UniProtKB-UniRule"/>
</dbReference>
<dbReference type="PIRSF" id="PIRSF039099">
    <property type="entry name" value="APP-BP1"/>
    <property type="match status" value="1"/>
</dbReference>
<accession>A0AAW1LV71</accession>
<dbReference type="FunFam" id="3.40.50.720:FF:000475">
    <property type="entry name" value="NEDD8-activating enzyme E1 regulatory subunit"/>
    <property type="match status" value="1"/>
</dbReference>
<dbReference type="CDD" id="cd01493">
    <property type="entry name" value="APPBP1_RUB"/>
    <property type="match status" value="1"/>
</dbReference>
<dbReference type="SUPFAM" id="SSF69572">
    <property type="entry name" value="Activating enzymes of the ubiquitin-like proteins"/>
    <property type="match status" value="1"/>
</dbReference>
<evidence type="ECO:0000256" key="5">
    <source>
        <dbReference type="PIRNR" id="PIRNR039099"/>
    </source>
</evidence>
<dbReference type="GO" id="GO:0045116">
    <property type="term" value="P:protein neddylation"/>
    <property type="evidence" value="ECO:0007669"/>
    <property type="project" value="UniProtKB-UniRule"/>
</dbReference>
<keyword evidence="4 5" id="KW-0833">Ubl conjugation pathway</keyword>
<evidence type="ECO:0000313" key="7">
    <source>
        <dbReference type="EMBL" id="KAK9737323.1"/>
    </source>
</evidence>
<organism evidence="7 8">
    <name type="scientific">Popillia japonica</name>
    <name type="common">Japanese beetle</name>
    <dbReference type="NCBI Taxonomy" id="7064"/>
    <lineage>
        <taxon>Eukaryota</taxon>
        <taxon>Metazoa</taxon>
        <taxon>Ecdysozoa</taxon>
        <taxon>Arthropoda</taxon>
        <taxon>Hexapoda</taxon>
        <taxon>Insecta</taxon>
        <taxon>Pterygota</taxon>
        <taxon>Neoptera</taxon>
        <taxon>Endopterygota</taxon>
        <taxon>Coleoptera</taxon>
        <taxon>Polyphaga</taxon>
        <taxon>Scarabaeiformia</taxon>
        <taxon>Scarabaeidae</taxon>
        <taxon>Rutelinae</taxon>
        <taxon>Popillia</taxon>
    </lineage>
</organism>
<comment type="similarity">
    <text evidence="2 5">Belongs to the ubiquitin-activating E1 family. ULA1 subfamily.</text>
</comment>
<evidence type="ECO:0000256" key="3">
    <source>
        <dbReference type="ARBA" id="ARBA00015407"/>
    </source>
</evidence>
<dbReference type="Pfam" id="PF00899">
    <property type="entry name" value="ThiF"/>
    <property type="match status" value="1"/>
</dbReference>
<evidence type="ECO:0000256" key="4">
    <source>
        <dbReference type="ARBA" id="ARBA00022786"/>
    </source>
</evidence>
<dbReference type="InterPro" id="IPR035985">
    <property type="entry name" value="Ubiquitin-activating_enz"/>
</dbReference>
<dbReference type="InterPro" id="IPR000594">
    <property type="entry name" value="ThiF_NAD_FAD-bd"/>
</dbReference>
<evidence type="ECO:0000313" key="8">
    <source>
        <dbReference type="Proteomes" id="UP001458880"/>
    </source>
</evidence>
<gene>
    <name evidence="7" type="ORF">QE152_g10769</name>
</gene>
<evidence type="ECO:0000259" key="6">
    <source>
        <dbReference type="Pfam" id="PF00899"/>
    </source>
</evidence>
<protein>
    <recommendedName>
        <fullName evidence="3 5">NEDD8-activating enzyme E1 regulatory subunit</fullName>
    </recommendedName>
</protein>
<dbReference type="Gene3D" id="3.40.50.720">
    <property type="entry name" value="NAD(P)-binding Rossmann-like Domain"/>
    <property type="match status" value="2"/>
</dbReference>
<dbReference type="EMBL" id="JASPKY010000101">
    <property type="protein sequence ID" value="KAK9737323.1"/>
    <property type="molecule type" value="Genomic_DNA"/>
</dbReference>
<dbReference type="InterPro" id="IPR045886">
    <property type="entry name" value="ThiF/MoeB/HesA"/>
</dbReference>
<proteinExistence type="inferred from homology"/>
<name>A0AAW1LV71_POPJA</name>
<feature type="domain" description="THIF-type NAD/FAD binding fold" evidence="6">
    <location>
        <begin position="18"/>
        <end position="541"/>
    </location>
</feature>
<evidence type="ECO:0000256" key="2">
    <source>
        <dbReference type="ARBA" id="ARBA00006868"/>
    </source>
</evidence>
<keyword evidence="8" id="KW-1185">Reference proteome</keyword>
<dbReference type="GO" id="GO:0005737">
    <property type="term" value="C:cytoplasm"/>
    <property type="evidence" value="ECO:0007669"/>
    <property type="project" value="TreeGrafter"/>
</dbReference>
<dbReference type="Proteomes" id="UP001458880">
    <property type="component" value="Unassembled WGS sequence"/>
</dbReference>
<reference evidence="7 8" key="1">
    <citation type="journal article" date="2024" name="BMC Genomics">
        <title>De novo assembly and annotation of Popillia japonica's genome with initial clues to its potential as an invasive pest.</title>
        <authorList>
            <person name="Cucini C."/>
            <person name="Boschi S."/>
            <person name="Funari R."/>
            <person name="Cardaioli E."/>
            <person name="Iannotti N."/>
            <person name="Marturano G."/>
            <person name="Paoli F."/>
            <person name="Bruttini M."/>
            <person name="Carapelli A."/>
            <person name="Frati F."/>
            <person name="Nardi F."/>
        </authorList>
    </citation>
    <scope>NUCLEOTIDE SEQUENCE [LARGE SCALE GENOMIC DNA]</scope>
    <source>
        <strain evidence="7">DMR45628</strain>
    </source>
</reference>
<evidence type="ECO:0000256" key="1">
    <source>
        <dbReference type="ARBA" id="ARBA00005032"/>
    </source>
</evidence>
<comment type="pathway">
    <text evidence="1 5">Protein modification; protein neddylation.</text>
</comment>
<sequence length="547" mass="61648">MSSPVPKSPEQSEKSKKYDRQLRLWGDHGQKLLENAKVCLINVTALGTEILKSLVLPGIGAFTIVDGEKITEQDTGSNFFLDNDSVGLSRAQVATRCLLELNPDVHGDYIDESPEHIMAHTQDFFNNFSVVIATSLPEKILLPLSKQLWEANVPLIVGRSIGFLAYLRLQIREHTVIEVHPDNEIPDLRLENPWPALREHLNNIDILKLDKKDRSHVPALVILYYYLDKFKNVYGGVPVTRSQKDVLRNLIKEGNSFNDEDDENHLEENFQEAIHYVNTCIGQSRIPSQVQALLDDERCTNLTQESSSFWVMCAALRELVQSDGALPVRGSLPDMAADTINYVALQQLYQKQAQFQAEAQLYQKQAQFQAEAVYRRASQIARSLGQSPDTITEHEVKLFCKHASELYVARGSCIAEEYQSTAFDISSYLEDPDSLMLYYAIIRGLERFISEFNTTPGQFDDQVEPDVLKLKGIIGKLLAEWGCGQAIRDERIHEVCRYGGAELHSVSAMLGGCAAHEIIKLITHQYKPLDNTFIYDAITTNSATFVL</sequence>